<keyword evidence="4" id="KW-1185">Reference proteome</keyword>
<dbReference type="eggNOG" id="COG0561">
    <property type="taxonomic scope" value="Bacteria"/>
</dbReference>
<dbReference type="SFLD" id="SFLDS00003">
    <property type="entry name" value="Haloacid_Dehalogenase"/>
    <property type="match status" value="1"/>
</dbReference>
<dbReference type="InterPro" id="IPR036412">
    <property type="entry name" value="HAD-like_sf"/>
</dbReference>
<feature type="domain" description="Sucrose phosphatase-like" evidence="2">
    <location>
        <begin position="180"/>
        <end position="315"/>
    </location>
</feature>
<dbReference type="SFLD" id="SFLDG01141">
    <property type="entry name" value="C2.B.1:_Sucrose_Phosphatase_Li"/>
    <property type="match status" value="1"/>
</dbReference>
<evidence type="ECO:0000259" key="2">
    <source>
        <dbReference type="Pfam" id="PF05116"/>
    </source>
</evidence>
<dbReference type="RefSeq" id="WP_013163869.1">
    <property type="nucleotide sequence ID" value="NC_014216.1"/>
</dbReference>
<dbReference type="SUPFAM" id="SSF56784">
    <property type="entry name" value="HAD-like"/>
    <property type="match status" value="1"/>
</dbReference>
<dbReference type="EMBL" id="CP001940">
    <property type="protein sequence ID" value="ADH86342.1"/>
    <property type="molecule type" value="Genomic_DNA"/>
</dbReference>
<evidence type="ECO:0000313" key="3">
    <source>
        <dbReference type="EMBL" id="ADH86342.1"/>
    </source>
</evidence>
<accession>D6Z467</accession>
<dbReference type="Gene3D" id="3.40.50.1000">
    <property type="entry name" value="HAD superfamily/HAD-like"/>
    <property type="match status" value="2"/>
</dbReference>
<dbReference type="Gene3D" id="3.90.1070.10">
    <property type="match status" value="2"/>
</dbReference>
<evidence type="ECO:0000256" key="1">
    <source>
        <dbReference type="ARBA" id="ARBA00022801"/>
    </source>
</evidence>
<dbReference type="InterPro" id="IPR006380">
    <property type="entry name" value="SPP-like_dom"/>
</dbReference>
<dbReference type="InterPro" id="IPR051518">
    <property type="entry name" value="Sucrose_Phosphatase"/>
</dbReference>
<name>D6Z467_DESAT</name>
<proteinExistence type="predicted"/>
<gene>
    <name evidence="3" type="ordered locus">DaAHT2_1649</name>
</gene>
<dbReference type="PANTHER" id="PTHR46521">
    <property type="entry name" value="SUCROSE-PHOSPHATASE 2-RELATED"/>
    <property type="match status" value="1"/>
</dbReference>
<organism evidence="3 4">
    <name type="scientific">Desulfurivibrio alkaliphilus (strain DSM 19089 / UNIQEM U267 / AHT2)</name>
    <dbReference type="NCBI Taxonomy" id="589865"/>
    <lineage>
        <taxon>Bacteria</taxon>
        <taxon>Pseudomonadati</taxon>
        <taxon>Thermodesulfobacteriota</taxon>
        <taxon>Desulfobulbia</taxon>
        <taxon>Desulfobulbales</taxon>
        <taxon>Desulfobulbaceae</taxon>
        <taxon>Desulfurivibrio</taxon>
    </lineage>
</organism>
<dbReference type="Pfam" id="PF05116">
    <property type="entry name" value="S6PP"/>
    <property type="match status" value="2"/>
</dbReference>
<dbReference type="InParanoid" id="D6Z467"/>
<dbReference type="HOGENOM" id="CLU_030534_2_0_7"/>
<dbReference type="GO" id="GO:0016787">
    <property type="term" value="F:hydrolase activity"/>
    <property type="evidence" value="ECO:0007669"/>
    <property type="project" value="UniProtKB-KW"/>
</dbReference>
<keyword evidence="1 3" id="KW-0378">Hydrolase</keyword>
<dbReference type="PANTHER" id="PTHR46521:SF4">
    <property type="entry name" value="SUCROSE-PHOSPHATASE 2-RELATED"/>
    <property type="match status" value="1"/>
</dbReference>
<sequence>MTAMCSGQEELVGASGGAILLCSDLDRTILPNGAQPESSQARPLLHALARRPEVTLAYVSGRHRDLLAAAVAEYGIPLPDYAIGDVGTTIYRVGARGWQEWLAWHEEISADWQGLDSRELAGLLEPVLAHRPGVRLQEPEKQNRCKLSYYTPAQWPSATAPGPGPSRHHSAAEVAGGIADQDREELLALIGARLEQAGLRARLVWSVDEERNLGLLDVLPATAGKLAAIRFLMRQLGFARHNTVFSGDSGNDLDVLTSELNTVLVANAPPEVRAEALARVKKAGRPQTLYCAAGGFMGMNGNYAAGVLEGVAHFQPQVARWLT</sequence>
<reference evidence="4" key="1">
    <citation type="submission" date="2010-02" db="EMBL/GenBank/DDBJ databases">
        <title>Complete sequence of Desulfurivibrio alkaliphilus AHT2.</title>
        <authorList>
            <consortium name="US DOE Joint Genome Institute"/>
            <person name="Pitluck S."/>
            <person name="Chertkov O."/>
            <person name="Detter J.C."/>
            <person name="Han C."/>
            <person name="Tapia R."/>
            <person name="Larimer F."/>
            <person name="Land M."/>
            <person name="Hauser L."/>
            <person name="Kyrpides N."/>
            <person name="Mikhailova N."/>
            <person name="Sorokin D.Y."/>
            <person name="Muyzer G."/>
            <person name="Woyke T."/>
        </authorList>
    </citation>
    <scope>NUCLEOTIDE SEQUENCE [LARGE SCALE GENOMIC DNA]</scope>
    <source>
        <strain evidence="4">DSM 19089 / UNIQEM U267 / AHT2</strain>
    </source>
</reference>
<feature type="domain" description="Sucrose phosphatase-like" evidence="2">
    <location>
        <begin position="19"/>
        <end position="154"/>
    </location>
</feature>
<dbReference type="SFLD" id="SFLDG01140">
    <property type="entry name" value="C2.B:_Phosphomannomutase_and_P"/>
    <property type="match status" value="1"/>
</dbReference>
<dbReference type="AlphaFoldDB" id="D6Z467"/>
<dbReference type="InterPro" id="IPR023214">
    <property type="entry name" value="HAD_sf"/>
</dbReference>
<dbReference type="Proteomes" id="UP000001508">
    <property type="component" value="Chromosome"/>
</dbReference>
<protein>
    <submittedName>
        <fullName evidence="3">HAD-superfamily hydrolase, subfamily IIB</fullName>
    </submittedName>
</protein>
<dbReference type="KEGG" id="dak:DaAHT2_1649"/>
<dbReference type="STRING" id="589865.DaAHT2_1649"/>
<evidence type="ECO:0000313" key="4">
    <source>
        <dbReference type="Proteomes" id="UP000001508"/>
    </source>
</evidence>